<organism evidence="8 9">
    <name type="scientific">Malaciobacter pacificus</name>
    <dbReference type="NCBI Taxonomy" id="1080223"/>
    <lineage>
        <taxon>Bacteria</taxon>
        <taxon>Pseudomonadati</taxon>
        <taxon>Campylobacterota</taxon>
        <taxon>Epsilonproteobacteria</taxon>
        <taxon>Campylobacterales</taxon>
        <taxon>Arcobacteraceae</taxon>
        <taxon>Malaciobacter</taxon>
    </lineage>
</organism>
<dbReference type="InterPro" id="IPR036097">
    <property type="entry name" value="HisK_dim/P_sf"/>
</dbReference>
<dbReference type="PROSITE" id="PS50112">
    <property type="entry name" value="PAS"/>
    <property type="match status" value="3"/>
</dbReference>
<protein>
    <recommendedName>
        <fullName evidence="2">histidine kinase</fullName>
        <ecNumber evidence="2">2.7.13.3</ecNumber>
    </recommendedName>
</protein>
<dbReference type="CDD" id="cd00082">
    <property type="entry name" value="HisKA"/>
    <property type="match status" value="1"/>
</dbReference>
<feature type="domain" description="PAS" evidence="6">
    <location>
        <begin position="683"/>
        <end position="754"/>
    </location>
</feature>
<dbReference type="SUPFAM" id="SSF55785">
    <property type="entry name" value="PYP-like sensor domain (PAS domain)"/>
    <property type="match status" value="4"/>
</dbReference>
<reference evidence="8 9" key="3">
    <citation type="submission" date="2019-09" db="EMBL/GenBank/DDBJ databases">
        <title>Taxonomic note: a critical rebuttal of the proposed division of the genus Arcobacter into six genera, emended descriptions of Arcobacter anaerophilus and the genus Arcobacter, and an assessment of genus-level boundaries for Epsilonproteobacteria using in silico genomic comparator tools.</title>
        <authorList>
            <person name="On S.L.W."/>
            <person name="Miller W.G."/>
            <person name="Biggs P."/>
            <person name="Cornelius A."/>
            <person name="Vandamme P."/>
        </authorList>
    </citation>
    <scope>NUCLEOTIDE SEQUENCE [LARGE SCALE GENOMIC DNA]</scope>
    <source>
        <strain evidence="8 9">LMG 26638</strain>
    </source>
</reference>
<dbReference type="NCBIfam" id="TIGR00229">
    <property type="entry name" value="sensory_box"/>
    <property type="match status" value="4"/>
</dbReference>
<dbReference type="InterPro" id="IPR036890">
    <property type="entry name" value="HATPase_C_sf"/>
</dbReference>
<dbReference type="AlphaFoldDB" id="A0A5C2HCY2"/>
<dbReference type="InterPro" id="IPR000700">
    <property type="entry name" value="PAS-assoc_C"/>
</dbReference>
<dbReference type="Pfam" id="PF02518">
    <property type="entry name" value="HATPase_c"/>
    <property type="match status" value="1"/>
</dbReference>
<evidence type="ECO:0000313" key="9">
    <source>
        <dbReference type="Proteomes" id="UP000322726"/>
    </source>
</evidence>
<evidence type="ECO:0000256" key="2">
    <source>
        <dbReference type="ARBA" id="ARBA00012438"/>
    </source>
</evidence>
<dbReference type="Pfam" id="PF13426">
    <property type="entry name" value="PAS_9"/>
    <property type="match status" value="4"/>
</dbReference>
<reference evidence="8 9" key="1">
    <citation type="submission" date="2019-09" db="EMBL/GenBank/DDBJ databases">
        <title>Complete genome sequencing of four Arcobacter species reveals a diverse suite of mobile elements.</title>
        <authorList>
            <person name="Miller W.G."/>
            <person name="Yee E."/>
            <person name="Bono J.L."/>
        </authorList>
    </citation>
    <scope>NUCLEOTIDE SEQUENCE [LARGE SCALE GENOMIC DNA]</scope>
    <source>
        <strain evidence="8 9">LMG 26638</strain>
    </source>
</reference>
<dbReference type="SMART" id="SM00091">
    <property type="entry name" value="PAS"/>
    <property type="match status" value="4"/>
</dbReference>
<dbReference type="InterPro" id="IPR035965">
    <property type="entry name" value="PAS-like_dom_sf"/>
</dbReference>
<proteinExistence type="predicted"/>
<dbReference type="PROSITE" id="PS50109">
    <property type="entry name" value="HIS_KIN"/>
    <property type="match status" value="1"/>
</dbReference>
<dbReference type="EC" id="2.7.13.3" evidence="2"/>
<evidence type="ECO:0000256" key="1">
    <source>
        <dbReference type="ARBA" id="ARBA00000085"/>
    </source>
</evidence>
<dbReference type="InterPro" id="IPR001610">
    <property type="entry name" value="PAC"/>
</dbReference>
<keyword evidence="8" id="KW-0808">Transferase</keyword>
<accession>A0A5C2HCY2</accession>
<feature type="domain" description="PAC" evidence="7">
    <location>
        <begin position="505"/>
        <end position="559"/>
    </location>
</feature>
<feature type="domain" description="PAS" evidence="6">
    <location>
        <begin position="431"/>
        <end position="478"/>
    </location>
</feature>
<sequence>MVEFASGSIVKALSLFKEEAENNYIKISKLNAKAFSKELNQDLSNIEQIINNIHSIIDISMPLTSINRRLVDMQKNYPQIRSINILKNDTIIYSSNLENINLVIKNLNLFPNPIFEENILKISTPWIGRDFINGDDVYTNEEKISKNETFFIPISKTILSKNSDYNVVINLNNDYFINRFLNSIDSDYVTFELIRLDGILLLSTDDSKIIGTKIKEQDLLEKTFEKNEITKVDTIDGKKYILTYTLTDNFPITLAVKFDYEKSMSNWNKKEYEFFIITIMTIIITIIVSLYLFYLYNKGKENEIILHKKQSQEQEKFKLLFEDSHFLAAVLDERGKIIDINKTALIFLNQNINEVKEKNIWDLKCWRDAEKVFFKNSFLIGPLKKDISKEIIALNSNNEEAIIDLNIYTISKNNEHNYIIIGQDITQRKNREKKLKQAYSVFSNTHDGIIITNKDTKIIDVNNAFTKITGYTKEEILGIKTSILKSSIHSKKFYENMWEKIRTAGHWEGEVTNKDKNGILYTEWLTINTIYDKNNSILNYIGVFSDITEQKNKDIKIRESEAKLKKFFHHSGVGIARVSLDGHWLEVNDKLCQILGYEKDELLKSTFQDITYYKDLDEDLTYVSKMIQKEIDSYEMEKRYIKKDNSLVWIKLTVTLILKENGEPNYFISVIQDINANKLYEKSIKQALLVFENTRDGIMITNKKNQIININPAFTKTTGYSLKEILGENPSILKSNKQDKIFYENMWKNLIENGFWVGEIINKDKNGNLYEELLSINIIRNSNNEIENYIGIFSDITIQKQQEKMLLQQARTSAVGEMIGNIAHQWRQPLSVISTASTGLKFTLEIGNKISKEDIIPTLDKINEHTQHLSKTIDDFRNFFRGDISDRKEFNLKKTLLKVEDLTIDSFNNNFIIVKKDIKDDIYIEGNENLLIQALINIYNNAIDALKEQNQNAKLFYVSLEKNENRISILLKDNAGGIKKDLMEKIFEPYFTTKHQSVGTGLGLYMTHQIITKQFHGEINVYNEEFIYENESNREC</sequence>
<keyword evidence="8" id="KW-0418">Kinase</keyword>
<keyword evidence="4" id="KW-0812">Transmembrane</keyword>
<dbReference type="SUPFAM" id="SSF55874">
    <property type="entry name" value="ATPase domain of HSP90 chaperone/DNA topoisomerase II/histidine kinase"/>
    <property type="match status" value="1"/>
</dbReference>
<keyword evidence="4" id="KW-1133">Transmembrane helix</keyword>
<name>A0A5C2HCY2_9BACT</name>
<evidence type="ECO:0000256" key="4">
    <source>
        <dbReference type="SAM" id="Phobius"/>
    </source>
</evidence>
<dbReference type="GO" id="GO:0000155">
    <property type="term" value="F:phosphorelay sensor kinase activity"/>
    <property type="evidence" value="ECO:0007669"/>
    <property type="project" value="InterPro"/>
</dbReference>
<dbReference type="SMART" id="SM00086">
    <property type="entry name" value="PAC"/>
    <property type="match status" value="4"/>
</dbReference>
<dbReference type="SUPFAM" id="SSF47384">
    <property type="entry name" value="Homodimeric domain of signal transducing histidine kinase"/>
    <property type="match status" value="1"/>
</dbReference>
<dbReference type="InterPro" id="IPR003661">
    <property type="entry name" value="HisK_dim/P_dom"/>
</dbReference>
<evidence type="ECO:0000259" key="6">
    <source>
        <dbReference type="PROSITE" id="PS50112"/>
    </source>
</evidence>
<feature type="domain" description="PAC" evidence="7">
    <location>
        <begin position="634"/>
        <end position="686"/>
    </location>
</feature>
<feature type="domain" description="PAC" evidence="7">
    <location>
        <begin position="756"/>
        <end position="808"/>
    </location>
</feature>
<dbReference type="KEGG" id="apai:APAC_1056"/>
<feature type="coiled-coil region" evidence="3">
    <location>
        <begin position="932"/>
        <end position="963"/>
    </location>
</feature>
<gene>
    <name evidence="8" type="ORF">APAC_1056</name>
</gene>
<dbReference type="CDD" id="cd00130">
    <property type="entry name" value="PAS"/>
    <property type="match status" value="3"/>
</dbReference>
<feature type="domain" description="Histidine kinase" evidence="5">
    <location>
        <begin position="821"/>
        <end position="1025"/>
    </location>
</feature>
<evidence type="ECO:0000256" key="3">
    <source>
        <dbReference type="SAM" id="Coils"/>
    </source>
</evidence>
<evidence type="ECO:0000259" key="5">
    <source>
        <dbReference type="PROSITE" id="PS50109"/>
    </source>
</evidence>
<dbReference type="Gene3D" id="3.30.450.20">
    <property type="entry name" value="PAS domain"/>
    <property type="match status" value="4"/>
</dbReference>
<dbReference type="CDD" id="cd18774">
    <property type="entry name" value="PDC2_HK_sensor"/>
    <property type="match status" value="1"/>
</dbReference>
<dbReference type="Proteomes" id="UP000322726">
    <property type="component" value="Chromosome"/>
</dbReference>
<dbReference type="PANTHER" id="PTHR44757:SF2">
    <property type="entry name" value="BIOFILM ARCHITECTURE MAINTENANCE PROTEIN MBAA"/>
    <property type="match status" value="1"/>
</dbReference>
<evidence type="ECO:0000313" key="8">
    <source>
        <dbReference type="EMBL" id="QEP34182.1"/>
    </source>
</evidence>
<keyword evidence="9" id="KW-1185">Reference proteome</keyword>
<dbReference type="Gene3D" id="3.30.565.10">
    <property type="entry name" value="Histidine kinase-like ATPase, C-terminal domain"/>
    <property type="match status" value="1"/>
</dbReference>
<reference evidence="9" key="2">
    <citation type="submission" date="2019-09" db="EMBL/GenBank/DDBJ databases">
        <title>Complete genome sequencing of four Arcobacter species reveals a diverse suite of mobile elements.</title>
        <authorList>
            <person name="On S.L.W."/>
            <person name="Miller W.G."/>
            <person name="Biggs P."/>
            <person name="Cornelius A."/>
            <person name="Vandamme P."/>
        </authorList>
    </citation>
    <scope>NUCLEOTIDE SEQUENCE [LARGE SCALE GENOMIC DNA]</scope>
    <source>
        <strain evidence="9">LMG 26638</strain>
    </source>
</reference>
<dbReference type="PANTHER" id="PTHR44757">
    <property type="entry name" value="DIGUANYLATE CYCLASE DGCP"/>
    <property type="match status" value="1"/>
</dbReference>
<dbReference type="InterPro" id="IPR000014">
    <property type="entry name" value="PAS"/>
</dbReference>
<dbReference type="InterPro" id="IPR003594">
    <property type="entry name" value="HATPase_dom"/>
</dbReference>
<keyword evidence="4" id="KW-0472">Membrane</keyword>
<dbReference type="InterPro" id="IPR005467">
    <property type="entry name" value="His_kinase_dom"/>
</dbReference>
<feature type="transmembrane region" description="Helical" evidence="4">
    <location>
        <begin position="274"/>
        <end position="296"/>
    </location>
</feature>
<dbReference type="SMART" id="SM00387">
    <property type="entry name" value="HATPase_c"/>
    <property type="match status" value="1"/>
</dbReference>
<dbReference type="Gene3D" id="1.10.287.130">
    <property type="match status" value="1"/>
</dbReference>
<feature type="domain" description="PAS" evidence="6">
    <location>
        <begin position="560"/>
        <end position="630"/>
    </location>
</feature>
<comment type="catalytic activity">
    <reaction evidence="1">
        <text>ATP + protein L-histidine = ADP + protein N-phospho-L-histidine.</text>
        <dbReference type="EC" id="2.7.13.3"/>
    </reaction>
</comment>
<evidence type="ECO:0000259" key="7">
    <source>
        <dbReference type="PROSITE" id="PS50113"/>
    </source>
</evidence>
<dbReference type="EMBL" id="CP035928">
    <property type="protein sequence ID" value="QEP34182.1"/>
    <property type="molecule type" value="Genomic_DNA"/>
</dbReference>
<dbReference type="PROSITE" id="PS50113">
    <property type="entry name" value="PAC"/>
    <property type="match status" value="3"/>
</dbReference>
<dbReference type="InterPro" id="IPR052155">
    <property type="entry name" value="Biofilm_reg_signaling"/>
</dbReference>
<keyword evidence="3" id="KW-0175">Coiled coil</keyword>